<dbReference type="EMBL" id="CAJVPI010000136">
    <property type="protein sequence ID" value="CAG8487406.1"/>
    <property type="molecule type" value="Genomic_DNA"/>
</dbReference>
<dbReference type="PANTHER" id="PTHR10003">
    <property type="entry name" value="SUPEROXIDE DISMUTASE CU-ZN -RELATED"/>
    <property type="match status" value="1"/>
</dbReference>
<dbReference type="InterPro" id="IPR024134">
    <property type="entry name" value="SOD_Cu/Zn_/chaperone"/>
</dbReference>
<evidence type="ECO:0000256" key="1">
    <source>
        <dbReference type="SAM" id="SignalP"/>
    </source>
</evidence>
<feature type="signal peptide" evidence="1">
    <location>
        <begin position="1"/>
        <end position="20"/>
    </location>
</feature>
<dbReference type="Proteomes" id="UP000789739">
    <property type="component" value="Unassembled WGS sequence"/>
</dbReference>
<dbReference type="InterPro" id="IPR036423">
    <property type="entry name" value="SOD-like_Cu/Zn_dom_sf"/>
</dbReference>
<reference evidence="3" key="1">
    <citation type="submission" date="2021-06" db="EMBL/GenBank/DDBJ databases">
        <authorList>
            <person name="Kallberg Y."/>
            <person name="Tangrot J."/>
            <person name="Rosling A."/>
        </authorList>
    </citation>
    <scope>NUCLEOTIDE SEQUENCE</scope>
    <source>
        <strain evidence="3">BR232B</strain>
    </source>
</reference>
<gene>
    <name evidence="3" type="ORF">PBRASI_LOCUS1909</name>
</gene>
<evidence type="ECO:0000313" key="3">
    <source>
        <dbReference type="EMBL" id="CAG8487406.1"/>
    </source>
</evidence>
<proteinExistence type="predicted"/>
<name>A0A9N8WKB2_9GLOM</name>
<organism evidence="3 4">
    <name type="scientific">Paraglomus brasilianum</name>
    <dbReference type="NCBI Taxonomy" id="144538"/>
    <lineage>
        <taxon>Eukaryota</taxon>
        <taxon>Fungi</taxon>
        <taxon>Fungi incertae sedis</taxon>
        <taxon>Mucoromycota</taxon>
        <taxon>Glomeromycotina</taxon>
        <taxon>Glomeromycetes</taxon>
        <taxon>Paraglomerales</taxon>
        <taxon>Paraglomeraceae</taxon>
        <taxon>Paraglomus</taxon>
    </lineage>
</organism>
<feature type="domain" description="Superoxide dismutase copper/zinc binding" evidence="2">
    <location>
        <begin position="39"/>
        <end position="158"/>
    </location>
</feature>
<evidence type="ECO:0000313" key="4">
    <source>
        <dbReference type="Proteomes" id="UP000789739"/>
    </source>
</evidence>
<sequence length="163" mass="17705">MKSFLAVLVIFLSFTLLTLSSPLPTQKGRYASVKFDGRVKGTIQFYKDAGKQATTVTVKIYSGLTNLTGLYPYHIHQLPVPKSGNCTLAGAHLSPNGYPDGAPCDPATAYACQEGDLSGKHGKLPGSKKVVSRQYEDPFLQWDDPNATILGRSIVIHYPNGKY</sequence>
<dbReference type="Gene3D" id="2.60.40.200">
    <property type="entry name" value="Superoxide dismutase, copper/zinc binding domain"/>
    <property type="match status" value="1"/>
</dbReference>
<dbReference type="OrthoDB" id="159229at2759"/>
<dbReference type="GO" id="GO:0005507">
    <property type="term" value="F:copper ion binding"/>
    <property type="evidence" value="ECO:0007669"/>
    <property type="project" value="InterPro"/>
</dbReference>
<dbReference type="Pfam" id="PF00080">
    <property type="entry name" value="Sod_Cu"/>
    <property type="match status" value="1"/>
</dbReference>
<evidence type="ECO:0000259" key="2">
    <source>
        <dbReference type="Pfam" id="PF00080"/>
    </source>
</evidence>
<keyword evidence="1" id="KW-0732">Signal</keyword>
<protein>
    <submittedName>
        <fullName evidence="3">8833_t:CDS:1</fullName>
    </submittedName>
</protein>
<dbReference type="AlphaFoldDB" id="A0A9N8WKB2"/>
<accession>A0A9N8WKB2</accession>
<feature type="chain" id="PRO_5040129807" evidence="1">
    <location>
        <begin position="21"/>
        <end position="163"/>
    </location>
</feature>
<comment type="caution">
    <text evidence="3">The sequence shown here is derived from an EMBL/GenBank/DDBJ whole genome shotgun (WGS) entry which is preliminary data.</text>
</comment>
<dbReference type="SUPFAM" id="SSF49329">
    <property type="entry name" value="Cu,Zn superoxide dismutase-like"/>
    <property type="match status" value="1"/>
</dbReference>
<dbReference type="InterPro" id="IPR001424">
    <property type="entry name" value="SOD_Cu_Zn_dom"/>
</dbReference>
<dbReference type="GO" id="GO:0006801">
    <property type="term" value="P:superoxide metabolic process"/>
    <property type="evidence" value="ECO:0007669"/>
    <property type="project" value="InterPro"/>
</dbReference>
<keyword evidence="4" id="KW-1185">Reference proteome</keyword>